<sequence length="92" mass="10853">MKSVNERIKQICYQVNVDFFNYIPNKCSKRHIPNDDELLNRDNLERIVELIYDDSVRNISMSCNENYPNLLSEKVSKIMNCKEGSLRPKIKS</sequence>
<gene>
    <name evidence="1" type="ORF">CWI38_1161p0010</name>
</gene>
<dbReference type="Proteomes" id="UP000292282">
    <property type="component" value="Unassembled WGS sequence"/>
</dbReference>
<protein>
    <submittedName>
        <fullName evidence="1">Uncharacterized protein</fullName>
    </submittedName>
</protein>
<proteinExistence type="predicted"/>
<evidence type="ECO:0000313" key="2">
    <source>
        <dbReference type="Proteomes" id="UP000292282"/>
    </source>
</evidence>
<keyword evidence="2" id="KW-1185">Reference proteome</keyword>
<dbReference type="AlphaFoldDB" id="A0A4Q9LUU0"/>
<accession>A0A4Q9LUU0</accession>
<evidence type="ECO:0000313" key="1">
    <source>
        <dbReference type="EMBL" id="TBU11521.1"/>
    </source>
</evidence>
<dbReference type="EMBL" id="PITK01001161">
    <property type="protein sequence ID" value="TBU11521.1"/>
    <property type="molecule type" value="Genomic_DNA"/>
</dbReference>
<comment type="caution">
    <text evidence="1">The sequence shown here is derived from an EMBL/GenBank/DDBJ whole genome shotgun (WGS) entry which is preliminary data.</text>
</comment>
<dbReference type="VEuPathDB" id="MicrosporidiaDB:CWI38_1161p0010"/>
<reference evidence="1 2" key="1">
    <citation type="submission" date="2017-12" db="EMBL/GenBank/DDBJ databases">
        <authorList>
            <person name="Pombert J.-F."/>
            <person name="Haag K.L."/>
            <person name="Ebert D."/>
        </authorList>
    </citation>
    <scope>NUCLEOTIDE SEQUENCE [LARGE SCALE GENOMIC DNA]</scope>
    <source>
        <strain evidence="1">IL-G-3</strain>
    </source>
</reference>
<organism evidence="1 2">
    <name type="scientific">Hamiltosporidium tvaerminnensis</name>
    <dbReference type="NCBI Taxonomy" id="1176355"/>
    <lineage>
        <taxon>Eukaryota</taxon>
        <taxon>Fungi</taxon>
        <taxon>Fungi incertae sedis</taxon>
        <taxon>Microsporidia</taxon>
        <taxon>Dubosqiidae</taxon>
        <taxon>Hamiltosporidium</taxon>
    </lineage>
</organism>
<name>A0A4Q9LUU0_9MICR</name>